<evidence type="ECO:0000313" key="2">
    <source>
        <dbReference type="EMBL" id="QOY90312.1"/>
    </source>
</evidence>
<dbReference type="Proteomes" id="UP000593892">
    <property type="component" value="Chromosome"/>
</dbReference>
<evidence type="ECO:0000259" key="1">
    <source>
        <dbReference type="Pfam" id="PF01408"/>
    </source>
</evidence>
<proteinExistence type="predicted"/>
<dbReference type="PROSITE" id="PS51318">
    <property type="entry name" value="TAT"/>
    <property type="match status" value="1"/>
</dbReference>
<gene>
    <name evidence="2" type="ORF">IRI77_10255</name>
</gene>
<keyword evidence="3" id="KW-1185">Reference proteome</keyword>
<dbReference type="GO" id="GO:0000166">
    <property type="term" value="F:nucleotide binding"/>
    <property type="evidence" value="ECO:0007669"/>
    <property type="project" value="InterPro"/>
</dbReference>
<dbReference type="InterPro" id="IPR006311">
    <property type="entry name" value="TAT_signal"/>
</dbReference>
<dbReference type="EMBL" id="CP063849">
    <property type="protein sequence ID" value="QOY90312.1"/>
    <property type="molecule type" value="Genomic_DNA"/>
</dbReference>
<dbReference type="AlphaFoldDB" id="A0A7S7NV07"/>
<protein>
    <submittedName>
        <fullName evidence="2">Gfo/Idh/MocA family oxidoreductase</fullName>
    </submittedName>
</protein>
<dbReference type="Gene3D" id="3.40.50.720">
    <property type="entry name" value="NAD(P)-binding Rossmann-like Domain"/>
    <property type="match status" value="1"/>
</dbReference>
<dbReference type="SUPFAM" id="SSF51735">
    <property type="entry name" value="NAD(P)-binding Rossmann-fold domains"/>
    <property type="match status" value="1"/>
</dbReference>
<feature type="domain" description="Gfo/Idh/MocA-like oxidoreductase N-terminal" evidence="1">
    <location>
        <begin position="35"/>
        <end position="153"/>
    </location>
</feature>
<sequence>MASTRRHFLQTTALTAGSLPAIAQTAGKSPNDKIQFATIGIGGMGSGDTESAIATPGTKLVAVCDLYQGRLTRAKEEWGAGLATTRDYREILNRKDIDAVIIGTPDHWHAAIAIAAMESGKDVYVEKPMVQKWQDGHKVIEASRKTNRILQVGSQRVSSAVYQKAQDLFRSGAIGELNMVQAWWDRNSAMGAWQYSIPLDASPTTVDWDRFLGSAPKRPFDATRFFRWRNYQDYGTGVAGDLFVHLFSGMHFVTGAIGPNRVFGSGGLRFWKDGRDVPDILLGLYDYEKTAAHPAFNLQLRVNFVNGAGESSGFTFTGSEGVMTIGNGVTLSKLPPETDPGTSAGNFDSATQKLIQEEYRRKYPQQNQTADSMRPIEDERWLPPRGYNDHLDHHANFFNAVRTRKPVVEDATFGLRAAGPALLSNMSFYSGKTVAWDPTTMQVKG</sequence>
<dbReference type="PANTHER" id="PTHR43818:SF5">
    <property type="entry name" value="OXIDOREDUCTASE FAMILY PROTEIN"/>
    <property type="match status" value="1"/>
</dbReference>
<dbReference type="InterPro" id="IPR000683">
    <property type="entry name" value="Gfo/Idh/MocA-like_OxRdtase_N"/>
</dbReference>
<dbReference type="Gene3D" id="3.30.360.10">
    <property type="entry name" value="Dihydrodipicolinate Reductase, domain 2"/>
    <property type="match status" value="1"/>
</dbReference>
<dbReference type="InterPro" id="IPR050463">
    <property type="entry name" value="Gfo/Idh/MocA_oxidrdct_glycsds"/>
</dbReference>
<dbReference type="SUPFAM" id="SSF55347">
    <property type="entry name" value="Glyceraldehyde-3-phosphate dehydrogenase-like, C-terminal domain"/>
    <property type="match status" value="1"/>
</dbReference>
<dbReference type="InterPro" id="IPR036291">
    <property type="entry name" value="NAD(P)-bd_dom_sf"/>
</dbReference>
<name>A0A7S7NV07_PALFE</name>
<dbReference type="Pfam" id="PF01408">
    <property type="entry name" value="GFO_IDH_MocA"/>
    <property type="match status" value="1"/>
</dbReference>
<reference evidence="2 3" key="1">
    <citation type="submission" date="2020-10" db="EMBL/GenBank/DDBJ databases">
        <title>Complete genome sequence of Paludibaculum fermentans P105T, a facultatively anaerobic acidobacterium capable of dissimilatory Fe(III) reduction.</title>
        <authorList>
            <person name="Dedysh S.N."/>
            <person name="Beletsky A.V."/>
            <person name="Kulichevskaya I.S."/>
            <person name="Mardanov A.V."/>
            <person name="Ravin N.V."/>
        </authorList>
    </citation>
    <scope>NUCLEOTIDE SEQUENCE [LARGE SCALE GENOMIC DNA]</scope>
    <source>
        <strain evidence="2 3">P105</strain>
    </source>
</reference>
<dbReference type="PANTHER" id="PTHR43818">
    <property type="entry name" value="BCDNA.GH03377"/>
    <property type="match status" value="1"/>
</dbReference>
<dbReference type="KEGG" id="pfer:IRI77_10255"/>
<organism evidence="2 3">
    <name type="scientific">Paludibaculum fermentans</name>
    <dbReference type="NCBI Taxonomy" id="1473598"/>
    <lineage>
        <taxon>Bacteria</taxon>
        <taxon>Pseudomonadati</taxon>
        <taxon>Acidobacteriota</taxon>
        <taxon>Terriglobia</taxon>
        <taxon>Bryobacterales</taxon>
        <taxon>Bryobacteraceae</taxon>
        <taxon>Paludibaculum</taxon>
    </lineage>
</organism>
<dbReference type="RefSeq" id="WP_194451977.1">
    <property type="nucleotide sequence ID" value="NZ_CP063849.1"/>
</dbReference>
<evidence type="ECO:0000313" key="3">
    <source>
        <dbReference type="Proteomes" id="UP000593892"/>
    </source>
</evidence>
<accession>A0A7S7NV07</accession>